<organism evidence="2 3">
    <name type="scientific">Olea europaea subsp. europaea</name>
    <dbReference type="NCBI Taxonomy" id="158383"/>
    <lineage>
        <taxon>Eukaryota</taxon>
        <taxon>Viridiplantae</taxon>
        <taxon>Streptophyta</taxon>
        <taxon>Embryophyta</taxon>
        <taxon>Tracheophyta</taxon>
        <taxon>Spermatophyta</taxon>
        <taxon>Magnoliopsida</taxon>
        <taxon>eudicotyledons</taxon>
        <taxon>Gunneridae</taxon>
        <taxon>Pentapetalae</taxon>
        <taxon>asterids</taxon>
        <taxon>lamiids</taxon>
        <taxon>Lamiales</taxon>
        <taxon>Oleaceae</taxon>
        <taxon>Oleeae</taxon>
        <taxon>Olea</taxon>
    </lineage>
</organism>
<evidence type="ECO:0000313" key="2">
    <source>
        <dbReference type="EMBL" id="CAA3010447.1"/>
    </source>
</evidence>
<sequence>MKEENESMELESLEDSNLPSEDESIANDSPKKSPFILQFICKEGRMDQKKQGFRASIDPWKLINVSREKALLAAEKANERLGKQKEMLVESDPIKPLPLELKSGSLMKPDKNI</sequence>
<dbReference type="OrthoDB" id="9909019at2759"/>
<protein>
    <submittedName>
        <fullName evidence="2">S-acyltransferase 18</fullName>
    </submittedName>
</protein>
<dbReference type="AlphaFoldDB" id="A0A8S0TZW1"/>
<reference evidence="2 3" key="1">
    <citation type="submission" date="2019-12" db="EMBL/GenBank/DDBJ databases">
        <authorList>
            <person name="Alioto T."/>
            <person name="Alioto T."/>
            <person name="Gomez Garrido J."/>
        </authorList>
    </citation>
    <scope>NUCLEOTIDE SEQUENCE [LARGE SCALE GENOMIC DNA]</scope>
</reference>
<feature type="region of interest" description="Disordered" evidence="1">
    <location>
        <begin position="1"/>
        <end position="31"/>
    </location>
</feature>
<evidence type="ECO:0000256" key="1">
    <source>
        <dbReference type="SAM" id="MobiDB-lite"/>
    </source>
</evidence>
<evidence type="ECO:0000313" key="3">
    <source>
        <dbReference type="Proteomes" id="UP000594638"/>
    </source>
</evidence>
<comment type="caution">
    <text evidence="2">The sequence shown here is derived from an EMBL/GenBank/DDBJ whole genome shotgun (WGS) entry which is preliminary data.</text>
</comment>
<keyword evidence="3" id="KW-1185">Reference proteome</keyword>
<dbReference type="Proteomes" id="UP000594638">
    <property type="component" value="Unassembled WGS sequence"/>
</dbReference>
<gene>
    <name evidence="2" type="ORF">OLEA9_A048152</name>
</gene>
<dbReference type="Gramene" id="OE9A048152T1">
    <property type="protein sequence ID" value="OE9A048152C1"/>
    <property type="gene ID" value="OE9A048152"/>
</dbReference>
<feature type="compositionally biased region" description="Acidic residues" evidence="1">
    <location>
        <begin position="1"/>
        <end position="25"/>
    </location>
</feature>
<accession>A0A8S0TZW1</accession>
<name>A0A8S0TZW1_OLEEU</name>
<proteinExistence type="predicted"/>
<dbReference type="EMBL" id="CACTIH010007342">
    <property type="protein sequence ID" value="CAA3010447.1"/>
    <property type="molecule type" value="Genomic_DNA"/>
</dbReference>